<protein>
    <submittedName>
        <fullName evidence="2">Zinc finger MYM-type protein 1</fullName>
    </submittedName>
</protein>
<dbReference type="PANTHER" id="PTHR47331:SF4">
    <property type="entry name" value="PEPTIDASE S1 DOMAIN-CONTAINING PROTEIN"/>
    <property type="match status" value="1"/>
</dbReference>
<evidence type="ECO:0000256" key="1">
    <source>
        <dbReference type="SAM" id="MobiDB-lite"/>
    </source>
</evidence>
<feature type="region of interest" description="Disordered" evidence="1">
    <location>
        <begin position="710"/>
        <end position="733"/>
    </location>
</feature>
<evidence type="ECO:0000313" key="3">
    <source>
        <dbReference type="Proteomes" id="UP001249851"/>
    </source>
</evidence>
<keyword evidence="3" id="KW-1185">Reference proteome</keyword>
<dbReference type="EMBL" id="JARQWQ010000049">
    <property type="protein sequence ID" value="KAK2557584.1"/>
    <property type="molecule type" value="Genomic_DNA"/>
</dbReference>
<evidence type="ECO:0000313" key="2">
    <source>
        <dbReference type="EMBL" id="KAK2557584.1"/>
    </source>
</evidence>
<proteinExistence type="predicted"/>
<reference evidence="2" key="1">
    <citation type="journal article" date="2023" name="G3 (Bethesda)">
        <title>Whole genome assembly and annotation of the endangered Caribbean coral Acropora cervicornis.</title>
        <authorList>
            <person name="Selwyn J.D."/>
            <person name="Vollmer S.V."/>
        </authorList>
    </citation>
    <scope>NUCLEOTIDE SEQUENCE</scope>
    <source>
        <strain evidence="2">K2</strain>
    </source>
</reference>
<dbReference type="PANTHER" id="PTHR47331">
    <property type="entry name" value="PHD-TYPE DOMAIN-CONTAINING PROTEIN"/>
    <property type="match status" value="1"/>
</dbReference>
<gene>
    <name evidence="2" type="ORF">P5673_020345</name>
</gene>
<feature type="compositionally biased region" description="Basic and acidic residues" evidence="1">
    <location>
        <begin position="719"/>
        <end position="733"/>
    </location>
</feature>
<reference evidence="2" key="2">
    <citation type="journal article" date="2023" name="Science">
        <title>Genomic signatures of disease resistance in endangered staghorn corals.</title>
        <authorList>
            <person name="Vollmer S.V."/>
            <person name="Selwyn J.D."/>
            <person name="Despard B.A."/>
            <person name="Roesel C.L."/>
        </authorList>
    </citation>
    <scope>NUCLEOTIDE SEQUENCE</scope>
    <source>
        <strain evidence="2">K2</strain>
    </source>
</reference>
<comment type="caution">
    <text evidence="2">The sequence shown here is derived from an EMBL/GenBank/DDBJ whole genome shotgun (WGS) entry which is preliminary data.</text>
</comment>
<sequence>MYLSALDDESEIELARQWYDTRYKDVLRSKQKISEYLHYAKKLRSGLHDTNSLRQKIAEAKAEKRSYEEFEEEQNIDVMNDYLEGVKAKLTVTPFLSEAKPDDQTTLRVPFGSTVATTPPVTAPTFVSTASVNPAARPFVSRKPPIKEEYGTPTDTKLSHIKREECVYKFESDPSCVESAKPDQSYFDIHRKQMELTQMIATQRARSLLPSHEPHTFTGDRALVFFGSVHQWESKGTDQGLFTNDERRLKYFGDPYKIASAKIATLSNWPAVRPNDGTGLHEFSIALEQARNAIIGMQYINDLNAANVLPQLWEKLPRYLRSKWTERVNKIRSTNQQVPSFNDFSQFVSQQADLATYPVYSEESISRSVDIVDKHHNQNERKPKRGGLTNFATDLSTKKAIGGNSLHAHHLDECVEFLKKPFEDRRPLIKKKGLCRGPRITSKLPKAKFFVHCRSHCLNLVIVASCSKDPEIRNFMDTFKSITLFFSGSLKRKGTLSEKLSENSISTLLSNYEAVHEALDEVRVQSTGQSSHDAASYLYSMSAFCFIVAAVICQYILAFTRPLSVVLQSKECDLLLAHEDARNLVAAIQSQRSDERFHLLYSRATAIASKVGVLPTKPRTLNRQVNRANANVGGDIEVHYKVNFYYPFIDHVIQHLNDRFPEEIKGVLLASFLIPSKLHLLDETAVAKIEQSLGDELPYNAEFGQERHPTSLHDYSWSPERKNAQHKESEMGKEDQAINACTTVCNVIEAGDVPITMGIVPIWLYHKNNPNTRISVYALLDNASGRTFVKEDSLRKLGMEGIESKL</sequence>
<name>A0AAD9V195_ACRCE</name>
<accession>A0AAD9V195</accession>
<dbReference type="AlphaFoldDB" id="A0AAD9V195"/>
<dbReference type="Proteomes" id="UP001249851">
    <property type="component" value="Unassembled WGS sequence"/>
</dbReference>
<organism evidence="2 3">
    <name type="scientific">Acropora cervicornis</name>
    <name type="common">Staghorn coral</name>
    <dbReference type="NCBI Taxonomy" id="6130"/>
    <lineage>
        <taxon>Eukaryota</taxon>
        <taxon>Metazoa</taxon>
        <taxon>Cnidaria</taxon>
        <taxon>Anthozoa</taxon>
        <taxon>Hexacorallia</taxon>
        <taxon>Scleractinia</taxon>
        <taxon>Astrocoeniina</taxon>
        <taxon>Acroporidae</taxon>
        <taxon>Acropora</taxon>
    </lineage>
</organism>